<protein>
    <submittedName>
        <fullName evidence="2">NAD-dependent epimerase/dehydratase family protein</fullName>
    </submittedName>
</protein>
<accession>A0ABP8KQ37</accession>
<sequence>MSTHLVVGAGPVGTRTALLLAEAGASVRVVTRSGGGPDHPAVERVAADASDAARMRSLATGAVAVYNCANPAYTRWDTDWPPIAAALLDAAASSGAVLATVSNLYGYGRVSGPIGPDTPLAPCDHKGEVRVRMWRDALAAHEAGRVRVVEVRSSDYADAGSNSHLARNAPAVLEGRTAWVLGAADQPHSWTTTHDTARLLVDLAGDDRAHGRAWLVPTAPPRTQREALADVAGAAGVATPRVRVLGPRALRAAGVVAPMLRQLSGTAYQFTAPFVVDDAATTSHVGWGPEDWDVTVARVVRAARTTTVQAGAR</sequence>
<organism evidence="2 3">
    <name type="scientific">Fodinibacter luteus</name>
    <dbReference type="NCBI Taxonomy" id="552064"/>
    <lineage>
        <taxon>Bacteria</taxon>
        <taxon>Bacillati</taxon>
        <taxon>Actinomycetota</taxon>
        <taxon>Actinomycetes</taxon>
        <taxon>Micrococcales</taxon>
        <taxon>Intrasporangiaceae</taxon>
        <taxon>Fodinibacter (ex Wang et al. 2009)</taxon>
    </lineage>
</organism>
<dbReference type="InterPro" id="IPR036291">
    <property type="entry name" value="NAD(P)-bd_dom_sf"/>
</dbReference>
<dbReference type="Gene3D" id="3.40.50.720">
    <property type="entry name" value="NAD(P)-binding Rossmann-like Domain"/>
    <property type="match status" value="1"/>
</dbReference>
<evidence type="ECO:0000259" key="1">
    <source>
        <dbReference type="Pfam" id="PF01494"/>
    </source>
</evidence>
<gene>
    <name evidence="2" type="ORF">GCM10023168_34570</name>
</gene>
<name>A0ABP8KQ37_9MICO</name>
<dbReference type="RefSeq" id="WP_345208286.1">
    <property type="nucleotide sequence ID" value="NZ_BAABGM010000025.1"/>
</dbReference>
<evidence type="ECO:0000313" key="3">
    <source>
        <dbReference type="Proteomes" id="UP001500945"/>
    </source>
</evidence>
<feature type="domain" description="FAD-binding" evidence="1">
    <location>
        <begin position="5"/>
        <end position="34"/>
    </location>
</feature>
<keyword evidence="3" id="KW-1185">Reference proteome</keyword>
<dbReference type="InterPro" id="IPR002938">
    <property type="entry name" value="FAD-bd"/>
</dbReference>
<dbReference type="Pfam" id="PF01494">
    <property type="entry name" value="FAD_binding_3"/>
    <property type="match status" value="1"/>
</dbReference>
<dbReference type="SUPFAM" id="SSF51735">
    <property type="entry name" value="NAD(P)-binding Rossmann-fold domains"/>
    <property type="match status" value="1"/>
</dbReference>
<dbReference type="Proteomes" id="UP001500945">
    <property type="component" value="Unassembled WGS sequence"/>
</dbReference>
<proteinExistence type="predicted"/>
<evidence type="ECO:0000313" key="2">
    <source>
        <dbReference type="EMBL" id="GAA4412596.1"/>
    </source>
</evidence>
<comment type="caution">
    <text evidence="2">The sequence shown here is derived from an EMBL/GenBank/DDBJ whole genome shotgun (WGS) entry which is preliminary data.</text>
</comment>
<dbReference type="EMBL" id="BAABGM010000025">
    <property type="protein sequence ID" value="GAA4412596.1"/>
    <property type="molecule type" value="Genomic_DNA"/>
</dbReference>
<reference evidence="3" key="1">
    <citation type="journal article" date="2019" name="Int. J. Syst. Evol. Microbiol.">
        <title>The Global Catalogue of Microorganisms (GCM) 10K type strain sequencing project: providing services to taxonomists for standard genome sequencing and annotation.</title>
        <authorList>
            <consortium name="The Broad Institute Genomics Platform"/>
            <consortium name="The Broad Institute Genome Sequencing Center for Infectious Disease"/>
            <person name="Wu L."/>
            <person name="Ma J."/>
        </authorList>
    </citation>
    <scope>NUCLEOTIDE SEQUENCE [LARGE SCALE GENOMIC DNA]</scope>
    <source>
        <strain evidence="3">JCM 17809</strain>
    </source>
</reference>